<sequence length="171" mass="20122">MEPKNSRRKKMWTDEDISFESPSVTGEQRNETLAAFGKFRQNTKGKVSNEEKLKLRFLQLKFQINEFLKGEHSEYRFGFFLALYMKSLELNGKTFAQEINIKPSLLSQFIHNQREPNDTILMRLEIHSNYNFPADLWYGVLAQQKAIELKNDRSLRKHEEAIVKPKVKVAI</sequence>
<dbReference type="Proteomes" id="UP000570474">
    <property type="component" value="Unassembled WGS sequence"/>
</dbReference>
<protein>
    <submittedName>
        <fullName evidence="1">Uncharacterized protein</fullName>
    </submittedName>
</protein>
<reference evidence="1 2" key="1">
    <citation type="submission" date="2020-04" db="EMBL/GenBank/DDBJ databases">
        <authorList>
            <person name="Yin C."/>
        </authorList>
    </citation>
    <scope>NUCLEOTIDE SEQUENCE [LARGE SCALE GENOMIC DNA]</scope>
    <source>
        <strain evidence="1 2">Ae27</strain>
    </source>
</reference>
<name>A0A847RHT5_9BACT</name>
<dbReference type="InterPro" id="IPR010982">
    <property type="entry name" value="Lambda_DNA-bd_dom_sf"/>
</dbReference>
<evidence type="ECO:0000313" key="2">
    <source>
        <dbReference type="Proteomes" id="UP000570474"/>
    </source>
</evidence>
<dbReference type="GO" id="GO:0003677">
    <property type="term" value="F:DNA binding"/>
    <property type="evidence" value="ECO:0007669"/>
    <property type="project" value="InterPro"/>
</dbReference>
<gene>
    <name evidence="1" type="ORF">HGH92_20025</name>
</gene>
<proteinExistence type="predicted"/>
<comment type="caution">
    <text evidence="1">The sequence shown here is derived from an EMBL/GenBank/DDBJ whole genome shotgun (WGS) entry which is preliminary data.</text>
</comment>
<keyword evidence="2" id="KW-1185">Reference proteome</keyword>
<organism evidence="1 2">
    <name type="scientific">Chitinophaga varians</name>
    <dbReference type="NCBI Taxonomy" id="2202339"/>
    <lineage>
        <taxon>Bacteria</taxon>
        <taxon>Pseudomonadati</taxon>
        <taxon>Bacteroidota</taxon>
        <taxon>Chitinophagia</taxon>
        <taxon>Chitinophagales</taxon>
        <taxon>Chitinophagaceae</taxon>
        <taxon>Chitinophaga</taxon>
    </lineage>
</organism>
<evidence type="ECO:0000313" key="1">
    <source>
        <dbReference type="EMBL" id="NLR66609.1"/>
    </source>
</evidence>
<dbReference type="Gene3D" id="1.10.260.40">
    <property type="entry name" value="lambda repressor-like DNA-binding domains"/>
    <property type="match status" value="1"/>
</dbReference>
<dbReference type="RefSeq" id="WP_168872526.1">
    <property type="nucleotide sequence ID" value="NZ_JABAIA010000002.1"/>
</dbReference>
<accession>A0A847RHT5</accession>
<dbReference type="EMBL" id="JABAIA010000002">
    <property type="protein sequence ID" value="NLR66609.1"/>
    <property type="molecule type" value="Genomic_DNA"/>
</dbReference>
<dbReference type="AlphaFoldDB" id="A0A847RHT5"/>
<dbReference type="SUPFAM" id="SSF47413">
    <property type="entry name" value="lambda repressor-like DNA-binding domains"/>
    <property type="match status" value="1"/>
</dbReference>